<evidence type="ECO:0000313" key="4">
    <source>
        <dbReference type="Proteomes" id="UP000198552"/>
    </source>
</evidence>
<dbReference type="STRING" id="1527607.SAMN05428957_1184"/>
<dbReference type="GO" id="GO:0004803">
    <property type="term" value="F:transposase activity"/>
    <property type="evidence" value="ECO:0007669"/>
    <property type="project" value="InterPro"/>
</dbReference>
<dbReference type="InterPro" id="IPR007069">
    <property type="entry name" value="Transposase_32"/>
</dbReference>
<feature type="domain" description="Transposase IS801/IS1294" evidence="1">
    <location>
        <begin position="182"/>
        <end position="380"/>
    </location>
</feature>
<dbReference type="Proteomes" id="UP000198552">
    <property type="component" value="Unassembled WGS sequence"/>
</dbReference>
<evidence type="ECO:0000259" key="2">
    <source>
        <dbReference type="Pfam" id="PF14319"/>
    </source>
</evidence>
<name>A0A1G9W112_9BURK</name>
<feature type="domain" description="Transposase zinc-binding" evidence="2">
    <location>
        <begin position="54"/>
        <end position="134"/>
    </location>
</feature>
<dbReference type="AlphaFoldDB" id="A0A1G9W112"/>
<dbReference type="GO" id="GO:0006313">
    <property type="term" value="P:DNA transposition"/>
    <property type="evidence" value="ECO:0007669"/>
    <property type="project" value="InterPro"/>
</dbReference>
<dbReference type="PANTHER" id="PTHR37023:SF1">
    <property type="entry name" value="ISSOD25 TRANSPOSASE TNPA_ISSOD25"/>
    <property type="match status" value="1"/>
</dbReference>
<dbReference type="InterPro" id="IPR054832">
    <property type="entry name" value="transpos_IS91"/>
</dbReference>
<sequence length="538" mass="59039">MLCIYTVFMPATSKPKLYNPRHPERTLLYQTVAEHYETWLDLASAGQFDGQGDHRSPKPYVRQAFAKYLECGIFAHGFARARCDDCGHDFLVAFSCKGRGVCPSCTTRRMAETAAHLTDHVFPRLPVRQWVLSVPKRLRYFMQRDSVVLGMVLRIFLRVIEQTLQANSPCAAHANKAALHIGAVAFIHRFGSSLNEHVHFHVCVVDGMFEAVAGEASEQGTRTTAISVMFHPAIGIDPEAVTQAQASLRRRILRAFVGRGLLEGFEAQEMLGYKHSGFSVDTSVCIAAQDRAGLERLLRYCARPPFALDRLRKAGSELIYRCAKQHSEPGSDRRDQRKAKRGVRADELHLTPLELIDRLAALVPPPRAHRHRYYGVLAPNSPLRAAAVALGAGQTAGAGTGTAQPEPGGVTAAVDAMGVATVGGPSQPEPTQPALPKRSAHILWAVLIARIYEVLPLLCPLCGGQMRIIAFITYSADLRHILEHIGVETEPPRIAPARGPPLWDGCDVPMGDGVEVEPDWGEAAQPAPDFEVDQRVSW</sequence>
<dbReference type="InterPro" id="IPR026889">
    <property type="entry name" value="Zn_Tnp"/>
</dbReference>
<accession>A0A1G9W112</accession>
<reference evidence="4" key="1">
    <citation type="submission" date="2016-10" db="EMBL/GenBank/DDBJ databases">
        <authorList>
            <person name="Varghese N."/>
            <person name="Submissions S."/>
        </authorList>
    </citation>
    <scope>NUCLEOTIDE SEQUENCE [LARGE SCALE GENOMIC DNA]</scope>
    <source>
        <strain evidence="4">EPL6</strain>
    </source>
</reference>
<keyword evidence="4" id="KW-1185">Reference proteome</keyword>
<evidence type="ECO:0000259" key="1">
    <source>
        <dbReference type="Pfam" id="PF04986"/>
    </source>
</evidence>
<dbReference type="PANTHER" id="PTHR37023">
    <property type="entry name" value="TRANSPOSASE"/>
    <property type="match status" value="1"/>
</dbReference>
<dbReference type="Pfam" id="PF04986">
    <property type="entry name" value="Y2_Tnp"/>
    <property type="match status" value="1"/>
</dbReference>
<gene>
    <name evidence="3" type="ORF">SAMN05428957_1184</name>
</gene>
<dbReference type="NCBIfam" id="NF033538">
    <property type="entry name" value="transpos_IS91"/>
    <property type="match status" value="1"/>
</dbReference>
<dbReference type="GO" id="GO:0003677">
    <property type="term" value="F:DNA binding"/>
    <property type="evidence" value="ECO:0007669"/>
    <property type="project" value="InterPro"/>
</dbReference>
<organism evidence="3 4">
    <name type="scientific">Oryzisolibacter propanilivorax</name>
    <dbReference type="NCBI Taxonomy" id="1527607"/>
    <lineage>
        <taxon>Bacteria</taxon>
        <taxon>Pseudomonadati</taxon>
        <taxon>Pseudomonadota</taxon>
        <taxon>Betaproteobacteria</taxon>
        <taxon>Burkholderiales</taxon>
        <taxon>Comamonadaceae</taxon>
        <taxon>Oryzisolibacter</taxon>
    </lineage>
</organism>
<proteinExistence type="predicted"/>
<evidence type="ECO:0000313" key="3">
    <source>
        <dbReference type="EMBL" id="SDM78222.1"/>
    </source>
</evidence>
<dbReference type="Pfam" id="PF14319">
    <property type="entry name" value="Zn_Tnp_IS91"/>
    <property type="match status" value="1"/>
</dbReference>
<dbReference type="EMBL" id="FNHP01000018">
    <property type="protein sequence ID" value="SDM78222.1"/>
    <property type="molecule type" value="Genomic_DNA"/>
</dbReference>
<protein>
    <submittedName>
        <fullName evidence="3">Transposase zinc-binding domain-containing protein</fullName>
    </submittedName>
</protein>